<protein>
    <recommendedName>
        <fullName evidence="1">Metallo-beta-lactamase domain-containing protein</fullName>
    </recommendedName>
</protein>
<dbReference type="InterPro" id="IPR001279">
    <property type="entry name" value="Metallo-B-lactamas"/>
</dbReference>
<reference evidence="2 3" key="1">
    <citation type="submission" date="2015-04" db="EMBL/GenBank/DDBJ databases">
        <title>Draft genome sequence of bacteremic isolate Catabacter hongkongensis type strain HKU16T.</title>
        <authorList>
            <person name="Lau S.K."/>
            <person name="Teng J.L."/>
            <person name="Huang Y."/>
            <person name="Curreem S.O."/>
            <person name="Tsui S.K."/>
            <person name="Woo P.C."/>
        </authorList>
    </citation>
    <scope>NUCLEOTIDE SEQUENCE [LARGE SCALE GENOMIC DNA]</scope>
    <source>
        <strain evidence="2 3">HKU16</strain>
    </source>
</reference>
<sequence>MRFSEKIKNLKVEPGSVCVVWIGQAGFLLKTAGGKTIVIDPYLTDYVYKLFREEEGLAFKRLSVPLFEPDEIEPDYLLISHEHGDHLDMEALPFFLGNGKTQCYANRVCIEEAEKAGIKTDGIHCIEKNKSYDLGEFKLKTLDCDHGELSPEALGLLLDFGFTKVYYSGDTSYSLARLQGAVALRPEVALLPINGAFGNLDAKEAAQFAADLHARVCIPHHFWTFPKHLGNPIEALDTFPEYAPDCRLDMVTPGDICIY</sequence>
<feature type="domain" description="Metallo-beta-lactamase" evidence="1">
    <location>
        <begin position="23"/>
        <end position="220"/>
    </location>
</feature>
<comment type="caution">
    <text evidence="2">The sequence shown here is derived from an EMBL/GenBank/DDBJ whole genome shotgun (WGS) entry which is preliminary data.</text>
</comment>
<proteinExistence type="predicted"/>
<dbReference type="AlphaFoldDB" id="A0A0M2NEP6"/>
<dbReference type="PANTHER" id="PTHR43546">
    <property type="entry name" value="UPF0173 METAL-DEPENDENT HYDROLASE MJ1163-RELATED"/>
    <property type="match status" value="1"/>
</dbReference>
<dbReference type="Pfam" id="PF13483">
    <property type="entry name" value="Lactamase_B_3"/>
    <property type="match status" value="1"/>
</dbReference>
<dbReference type="Gene3D" id="3.60.15.10">
    <property type="entry name" value="Ribonuclease Z/Hydroxyacylglutathione hydrolase-like"/>
    <property type="match status" value="1"/>
</dbReference>
<evidence type="ECO:0000313" key="2">
    <source>
        <dbReference type="EMBL" id="KKI49446.1"/>
    </source>
</evidence>
<evidence type="ECO:0000259" key="1">
    <source>
        <dbReference type="SMART" id="SM00849"/>
    </source>
</evidence>
<dbReference type="RefSeq" id="WP_046444786.1">
    <property type="nucleotide sequence ID" value="NZ_LAYJ01000133.1"/>
</dbReference>
<dbReference type="SMART" id="SM00849">
    <property type="entry name" value="Lactamase_B"/>
    <property type="match status" value="1"/>
</dbReference>
<accession>A0A0M2NEP6</accession>
<name>A0A0M2NEP6_9FIRM</name>
<dbReference type="InterPro" id="IPR050114">
    <property type="entry name" value="UPF0173_UPF0282_UlaG_hydrolase"/>
</dbReference>
<dbReference type="EMBL" id="LAYJ01000133">
    <property type="protein sequence ID" value="KKI49446.1"/>
    <property type="molecule type" value="Genomic_DNA"/>
</dbReference>
<organism evidence="2 3">
    <name type="scientific">Christensenella hongkongensis</name>
    <dbReference type="NCBI Taxonomy" id="270498"/>
    <lineage>
        <taxon>Bacteria</taxon>
        <taxon>Bacillati</taxon>
        <taxon>Bacillota</taxon>
        <taxon>Clostridia</taxon>
        <taxon>Christensenellales</taxon>
        <taxon>Christensenellaceae</taxon>
        <taxon>Christensenella</taxon>
    </lineage>
</organism>
<dbReference type="Proteomes" id="UP000034076">
    <property type="component" value="Unassembled WGS sequence"/>
</dbReference>
<keyword evidence="3" id="KW-1185">Reference proteome</keyword>
<gene>
    <name evidence="2" type="ORF">CHK_3024</name>
</gene>
<evidence type="ECO:0000313" key="3">
    <source>
        <dbReference type="Proteomes" id="UP000034076"/>
    </source>
</evidence>
<dbReference type="OrthoDB" id="9789133at2"/>
<dbReference type="SUPFAM" id="SSF56281">
    <property type="entry name" value="Metallo-hydrolase/oxidoreductase"/>
    <property type="match status" value="1"/>
</dbReference>
<dbReference type="InterPro" id="IPR036866">
    <property type="entry name" value="RibonucZ/Hydroxyglut_hydro"/>
</dbReference>
<dbReference type="STRING" id="270498.CHK_3024"/>